<proteinExistence type="predicted"/>
<dbReference type="PANTHER" id="PTHR47074:SF11">
    <property type="entry name" value="REVERSE TRANSCRIPTASE-LIKE PROTEIN"/>
    <property type="match status" value="1"/>
</dbReference>
<dbReference type="GO" id="GO:0004523">
    <property type="term" value="F:RNA-DNA hybrid ribonuclease activity"/>
    <property type="evidence" value="ECO:0007669"/>
    <property type="project" value="InterPro"/>
</dbReference>
<organism evidence="2 3">
    <name type="scientific">Brassica campestris</name>
    <name type="common">Field mustard</name>
    <dbReference type="NCBI Taxonomy" id="3711"/>
    <lineage>
        <taxon>Eukaryota</taxon>
        <taxon>Viridiplantae</taxon>
        <taxon>Streptophyta</taxon>
        <taxon>Embryophyta</taxon>
        <taxon>Tracheophyta</taxon>
        <taxon>Spermatophyta</taxon>
        <taxon>Magnoliopsida</taxon>
        <taxon>eudicotyledons</taxon>
        <taxon>Gunneridae</taxon>
        <taxon>Pentapetalae</taxon>
        <taxon>rosids</taxon>
        <taxon>malvids</taxon>
        <taxon>Brassicales</taxon>
        <taxon>Brassicaceae</taxon>
        <taxon>Brassiceae</taxon>
        <taxon>Brassica</taxon>
    </lineage>
</organism>
<gene>
    <name evidence="2" type="ORF">BRARA_C03759</name>
</gene>
<dbReference type="PANTHER" id="PTHR47074">
    <property type="entry name" value="BNAC02G40300D PROTEIN"/>
    <property type="match status" value="1"/>
</dbReference>
<protein>
    <recommendedName>
        <fullName evidence="1">RNase H type-1 domain-containing protein</fullName>
    </recommendedName>
</protein>
<dbReference type="InterPro" id="IPR002156">
    <property type="entry name" value="RNaseH_domain"/>
</dbReference>
<evidence type="ECO:0000313" key="3">
    <source>
        <dbReference type="Proteomes" id="UP000264353"/>
    </source>
</evidence>
<dbReference type="Proteomes" id="UP000264353">
    <property type="component" value="Chromosome A3"/>
</dbReference>
<evidence type="ECO:0000313" key="2">
    <source>
        <dbReference type="EMBL" id="RID71839.1"/>
    </source>
</evidence>
<dbReference type="InterPro" id="IPR052929">
    <property type="entry name" value="RNase_H-like_EbsB-rel"/>
</dbReference>
<evidence type="ECO:0000259" key="1">
    <source>
        <dbReference type="Pfam" id="PF13456"/>
    </source>
</evidence>
<dbReference type="EMBL" id="CM010630">
    <property type="protein sequence ID" value="RID71839.1"/>
    <property type="molecule type" value="Genomic_DNA"/>
</dbReference>
<dbReference type="AlphaFoldDB" id="A0A398A209"/>
<dbReference type="Pfam" id="PF13456">
    <property type="entry name" value="RVT_3"/>
    <property type="match status" value="1"/>
</dbReference>
<reference evidence="2 3" key="1">
    <citation type="submission" date="2018-06" db="EMBL/GenBank/DDBJ databases">
        <title>WGS assembly of Brassica rapa FPsc.</title>
        <authorList>
            <person name="Bowman J."/>
            <person name="Kohchi T."/>
            <person name="Yamato K."/>
            <person name="Jenkins J."/>
            <person name="Shu S."/>
            <person name="Ishizaki K."/>
            <person name="Yamaoka S."/>
            <person name="Nishihama R."/>
            <person name="Nakamura Y."/>
            <person name="Berger F."/>
            <person name="Adam C."/>
            <person name="Aki S."/>
            <person name="Althoff F."/>
            <person name="Araki T."/>
            <person name="Arteaga-Vazquez M."/>
            <person name="Balasubrmanian S."/>
            <person name="Bauer D."/>
            <person name="Boehm C."/>
            <person name="Briginshaw L."/>
            <person name="Caballero-Perez J."/>
            <person name="Catarino B."/>
            <person name="Chen F."/>
            <person name="Chiyoda S."/>
            <person name="Chovatia M."/>
            <person name="Davies K."/>
            <person name="Delmans M."/>
            <person name="Demura T."/>
            <person name="Dierschke T."/>
            <person name="Dolan L."/>
            <person name="Dorantes-Acosta A."/>
            <person name="Eklund D."/>
            <person name="Florent S."/>
            <person name="Flores-Sandoval E."/>
            <person name="Fujiyama A."/>
            <person name="Fukuzawa H."/>
            <person name="Galik B."/>
            <person name="Grimanelli D."/>
            <person name="Grimwood J."/>
            <person name="Grossniklaus U."/>
            <person name="Hamada T."/>
            <person name="Haseloff J."/>
            <person name="Hetherington A."/>
            <person name="Higo A."/>
            <person name="Hirakawa Y."/>
            <person name="Hundley H."/>
            <person name="Ikeda Y."/>
            <person name="Inoue K."/>
            <person name="Inoue S."/>
            <person name="Ishida S."/>
            <person name="Jia Q."/>
            <person name="Kakita M."/>
            <person name="Kanazawa T."/>
            <person name="Kawai Y."/>
            <person name="Kawashima T."/>
            <person name="Kennedy M."/>
            <person name="Kinose K."/>
            <person name="Kinoshita T."/>
            <person name="Kohara Y."/>
            <person name="Koide E."/>
            <person name="Komatsu K."/>
            <person name="Kopischke S."/>
            <person name="Kubo M."/>
            <person name="Kyozuka J."/>
            <person name="Lagercrantz U."/>
            <person name="Lin S."/>
            <person name="Lindquist E."/>
            <person name="Lipzen A."/>
            <person name="Lu C."/>
            <person name="Luna E."/>
            <person name="Martienssen R."/>
            <person name="Minamino N."/>
            <person name="Mizutani M."/>
            <person name="Mizutani M."/>
            <person name="Mochizuki N."/>
            <person name="Monte I."/>
            <person name="Mosher R."/>
            <person name="Nagasaki H."/>
            <person name="Nakagami H."/>
            <person name="Naramoto S."/>
            <person name="Nishitani K."/>
            <person name="Ohtani M."/>
            <person name="Okamoto T."/>
            <person name="Okumura M."/>
            <person name="Phillips J."/>
            <person name="Pollak B."/>
            <person name="Reinders A."/>
            <person name="Roevekamp M."/>
            <person name="Sano R."/>
            <person name="Sawa S."/>
            <person name="Schmid M."/>
            <person name="Shirakawa M."/>
            <person name="Solano R."/>
            <person name="Spunde A."/>
            <person name="Suetsugu N."/>
            <person name="Sugano S."/>
            <person name="Sugiyama A."/>
            <person name="Sun R."/>
            <person name="Suzuki Y."/>
            <person name="Takenaka M."/>
            <person name="Takezawa D."/>
            <person name="Tomogane H."/>
            <person name="Tsuzuki M."/>
            <person name="Ueda T."/>
            <person name="Umeda M."/>
            <person name="Ward J."/>
            <person name="Watanabe Y."/>
            <person name="Yazaki K."/>
            <person name="Yokoyama R."/>
            <person name="Yoshitake Y."/>
            <person name="Yotsui I."/>
            <person name="Zachgo S."/>
            <person name="Schmutz J."/>
        </authorList>
    </citation>
    <scope>NUCLEOTIDE SEQUENCE [LARGE SCALE GENOMIC DNA]</scope>
    <source>
        <strain evidence="3">cv. B-3</strain>
    </source>
</reference>
<feature type="non-terminal residue" evidence="2">
    <location>
        <position position="1"/>
    </location>
</feature>
<dbReference type="GO" id="GO:0003676">
    <property type="term" value="F:nucleic acid binding"/>
    <property type="evidence" value="ECO:0007669"/>
    <property type="project" value="InterPro"/>
</dbReference>
<feature type="domain" description="RNase H type-1" evidence="1">
    <location>
        <begin position="98"/>
        <end position="213"/>
    </location>
</feature>
<accession>A0A398A209</accession>
<name>A0A398A209_BRACM</name>
<sequence>KNCLKKLVCQRQTIGGLVRLAFPWVLWHIWKARNKLCFEQVQSSALEIITKAREEATIWLNLQGLLPECLKPSPIGPGDTITWLRPQGSFLKCNIGSSWAAPSSVSGASWIIRNTRGKVLFHSRRSFSGVVSKAHASLLALSWASTAVQDLKLKDIVFEFSSQEAANALNNPVEFPSYYYMCYDVFKNIYSVPKSSLSLVSDTCNQAAAAIADSVTRDHLVQSYVAAGGPRWLSDLLIREASTC</sequence>